<evidence type="ECO:0000256" key="1">
    <source>
        <dbReference type="SAM" id="MobiDB-lite"/>
    </source>
</evidence>
<gene>
    <name evidence="2" type="ORF">SAMN04489798_2531</name>
</gene>
<evidence type="ECO:0000313" key="2">
    <source>
        <dbReference type="EMBL" id="SDO27733.1"/>
    </source>
</evidence>
<dbReference type="EMBL" id="LT629705">
    <property type="protein sequence ID" value="SDO27733.1"/>
    <property type="molecule type" value="Genomic_DNA"/>
</dbReference>
<dbReference type="AlphaFoldDB" id="A0A1H0I8N7"/>
<dbReference type="Proteomes" id="UP000198827">
    <property type="component" value="Chromosome I"/>
</dbReference>
<organism evidence="2 3">
    <name type="scientific">Pseudomonas arsenicoxydans</name>
    <dbReference type="NCBI Taxonomy" id="702115"/>
    <lineage>
        <taxon>Bacteria</taxon>
        <taxon>Pseudomonadati</taxon>
        <taxon>Pseudomonadota</taxon>
        <taxon>Gammaproteobacteria</taxon>
        <taxon>Pseudomonadales</taxon>
        <taxon>Pseudomonadaceae</taxon>
        <taxon>Pseudomonas</taxon>
    </lineage>
</organism>
<name>A0A1H0I8N7_9PSED</name>
<sequence>MGQEKHQRDVAESNWDRKAEAEDIRCSDCKMHITLGEVDVYRRTKMRGACAKRAEKDD</sequence>
<proteinExistence type="predicted"/>
<evidence type="ECO:0000313" key="3">
    <source>
        <dbReference type="Proteomes" id="UP000198827"/>
    </source>
</evidence>
<protein>
    <submittedName>
        <fullName evidence="2">Uncharacterized protein</fullName>
    </submittedName>
</protein>
<feature type="region of interest" description="Disordered" evidence="1">
    <location>
        <begin position="1"/>
        <end position="21"/>
    </location>
</feature>
<reference evidence="2 3" key="1">
    <citation type="submission" date="2016-10" db="EMBL/GenBank/DDBJ databases">
        <authorList>
            <person name="de Groot N.N."/>
        </authorList>
    </citation>
    <scope>NUCLEOTIDE SEQUENCE [LARGE SCALE GENOMIC DNA]</scope>
    <source>
        <strain evidence="2 3">CECT 7543</strain>
    </source>
</reference>
<accession>A0A1H0I8N7</accession>